<evidence type="ECO:0000259" key="3">
    <source>
        <dbReference type="Pfam" id="PF02581"/>
    </source>
</evidence>
<gene>
    <name evidence="4" type="ORF">H9812_06870</name>
</gene>
<dbReference type="SUPFAM" id="SSF51391">
    <property type="entry name" value="Thiamin phosphate synthase"/>
    <property type="match status" value="1"/>
</dbReference>
<comment type="caution">
    <text evidence="4">The sequence shown here is derived from an EMBL/GenBank/DDBJ whole genome shotgun (WGS) entry which is preliminary data.</text>
</comment>
<dbReference type="Pfam" id="PF02581">
    <property type="entry name" value="TMP-TENI"/>
    <property type="match status" value="1"/>
</dbReference>
<organism evidence="4 5">
    <name type="scientific">Candidatus Gallimonas intestinigallinarum</name>
    <dbReference type="NCBI Taxonomy" id="2838604"/>
    <lineage>
        <taxon>Bacteria</taxon>
        <taxon>Bacillati</taxon>
        <taxon>Bacillota</taxon>
        <taxon>Clostridia</taxon>
        <taxon>Candidatus Gallimonas</taxon>
    </lineage>
</organism>
<dbReference type="GO" id="GO:0004789">
    <property type="term" value="F:thiamine-phosphate diphosphorylase activity"/>
    <property type="evidence" value="ECO:0007669"/>
    <property type="project" value="TreeGrafter"/>
</dbReference>
<dbReference type="Proteomes" id="UP000824044">
    <property type="component" value="Unassembled WGS sequence"/>
</dbReference>
<dbReference type="GO" id="GO:0009228">
    <property type="term" value="P:thiamine biosynthetic process"/>
    <property type="evidence" value="ECO:0007669"/>
    <property type="project" value="UniProtKB-KW"/>
</dbReference>
<dbReference type="GO" id="GO:0005737">
    <property type="term" value="C:cytoplasm"/>
    <property type="evidence" value="ECO:0007669"/>
    <property type="project" value="TreeGrafter"/>
</dbReference>
<evidence type="ECO:0000256" key="2">
    <source>
        <dbReference type="ARBA" id="ARBA00022977"/>
    </source>
</evidence>
<dbReference type="Gene3D" id="3.20.20.70">
    <property type="entry name" value="Aldolase class I"/>
    <property type="match status" value="1"/>
</dbReference>
<evidence type="ECO:0000313" key="4">
    <source>
        <dbReference type="EMBL" id="HIZ25172.1"/>
    </source>
</evidence>
<keyword evidence="2" id="KW-0784">Thiamine biosynthesis</keyword>
<dbReference type="EMBL" id="DXBS01000128">
    <property type="protein sequence ID" value="HIZ25172.1"/>
    <property type="molecule type" value="Genomic_DNA"/>
</dbReference>
<accession>A0A9D2IWN3</accession>
<dbReference type="PANTHER" id="PTHR20857">
    <property type="entry name" value="THIAMINE-PHOSPHATE PYROPHOSPHORYLASE"/>
    <property type="match status" value="1"/>
</dbReference>
<evidence type="ECO:0000313" key="5">
    <source>
        <dbReference type="Proteomes" id="UP000824044"/>
    </source>
</evidence>
<name>A0A9D2IWN3_9FIRM</name>
<comment type="pathway">
    <text evidence="1">Cofactor biosynthesis; thiamine diphosphate biosynthesis.</text>
</comment>
<sequence length="199" mass="21445">MFKLLSVTSRTLCKEDFLARVGTICAAGIDGIILREKDLSEPEYQSLAINVLQICREKGTPCALHTYVTAAKSLHAEALHFPLHAFLALGEKEKRAFPTIGVSCHSLDDVVAAQEGGCSYVTLGHIFATDCKKGLPGRGLAFLSEVCRHASVPVYAIGGINRDNIARVRDAGVSGACIMSGLMTCRDPAEYLEELRHAL</sequence>
<dbReference type="InterPro" id="IPR013785">
    <property type="entry name" value="Aldolase_TIM"/>
</dbReference>
<feature type="domain" description="Thiamine phosphate synthase/TenI" evidence="3">
    <location>
        <begin position="5"/>
        <end position="182"/>
    </location>
</feature>
<reference evidence="4" key="2">
    <citation type="submission" date="2021-04" db="EMBL/GenBank/DDBJ databases">
        <authorList>
            <person name="Gilroy R."/>
        </authorList>
    </citation>
    <scope>NUCLEOTIDE SEQUENCE</scope>
    <source>
        <strain evidence="4">CHK33-5263</strain>
    </source>
</reference>
<evidence type="ECO:0000256" key="1">
    <source>
        <dbReference type="ARBA" id="ARBA00004948"/>
    </source>
</evidence>
<protein>
    <submittedName>
        <fullName evidence="4">Thiamine phosphate synthase</fullName>
    </submittedName>
</protein>
<dbReference type="InterPro" id="IPR036206">
    <property type="entry name" value="ThiamineP_synth_sf"/>
</dbReference>
<dbReference type="PANTHER" id="PTHR20857:SF15">
    <property type="entry name" value="THIAMINE-PHOSPHATE SYNTHASE"/>
    <property type="match status" value="1"/>
</dbReference>
<dbReference type="InterPro" id="IPR022998">
    <property type="entry name" value="ThiamineP_synth_TenI"/>
</dbReference>
<reference evidence="4" key="1">
    <citation type="journal article" date="2021" name="PeerJ">
        <title>Extensive microbial diversity within the chicken gut microbiome revealed by metagenomics and culture.</title>
        <authorList>
            <person name="Gilroy R."/>
            <person name="Ravi A."/>
            <person name="Getino M."/>
            <person name="Pursley I."/>
            <person name="Horton D.L."/>
            <person name="Alikhan N.F."/>
            <person name="Baker D."/>
            <person name="Gharbi K."/>
            <person name="Hall N."/>
            <person name="Watson M."/>
            <person name="Adriaenssens E.M."/>
            <person name="Foster-Nyarko E."/>
            <person name="Jarju S."/>
            <person name="Secka A."/>
            <person name="Antonio M."/>
            <person name="Oren A."/>
            <person name="Chaudhuri R.R."/>
            <person name="La Ragione R."/>
            <person name="Hildebrand F."/>
            <person name="Pallen M.J."/>
        </authorList>
    </citation>
    <scope>NUCLEOTIDE SEQUENCE</scope>
    <source>
        <strain evidence="4">CHK33-5263</strain>
    </source>
</reference>
<dbReference type="CDD" id="cd00564">
    <property type="entry name" value="TMP_TenI"/>
    <property type="match status" value="1"/>
</dbReference>
<proteinExistence type="predicted"/>
<dbReference type="AlphaFoldDB" id="A0A9D2IWN3"/>